<evidence type="ECO:0000256" key="11">
    <source>
        <dbReference type="SAM" id="Phobius"/>
    </source>
</evidence>
<keyword evidence="5 11" id="KW-0812">Transmembrane</keyword>
<protein>
    <submittedName>
        <fullName evidence="12">TYPE 2 ACYL-COA DIACYLGLYCEROL ACYLTRANSFERASE</fullName>
    </submittedName>
</protein>
<evidence type="ECO:0000313" key="13">
    <source>
        <dbReference type="Proteomes" id="UP001151752"/>
    </source>
</evidence>
<proteinExistence type="inferred from homology"/>
<feature type="transmembrane region" description="Helical" evidence="11">
    <location>
        <begin position="27"/>
        <end position="50"/>
    </location>
</feature>
<keyword evidence="6" id="KW-0256">Endoplasmic reticulum</keyword>
<feature type="transmembrane region" description="Helical" evidence="11">
    <location>
        <begin position="56"/>
        <end position="75"/>
    </location>
</feature>
<keyword evidence="9 11" id="KW-0472">Membrane</keyword>
<dbReference type="EMBL" id="JAPFFM010000012">
    <property type="protein sequence ID" value="KAJ6727830.1"/>
    <property type="molecule type" value="Genomic_DNA"/>
</dbReference>
<evidence type="ECO:0000256" key="9">
    <source>
        <dbReference type="ARBA" id="ARBA00023136"/>
    </source>
</evidence>
<evidence type="ECO:0000256" key="5">
    <source>
        <dbReference type="ARBA" id="ARBA00022692"/>
    </source>
</evidence>
<reference evidence="12" key="1">
    <citation type="submission" date="2022-11" db="EMBL/GenBank/DDBJ databases">
        <authorList>
            <person name="Hyden B.L."/>
            <person name="Feng K."/>
            <person name="Yates T."/>
            <person name="Jawdy S."/>
            <person name="Smart L.B."/>
            <person name="Muchero W."/>
        </authorList>
    </citation>
    <scope>NUCLEOTIDE SEQUENCE</scope>
    <source>
        <tissue evidence="12">Shoot tip</tissue>
    </source>
</reference>
<evidence type="ECO:0000256" key="2">
    <source>
        <dbReference type="ARBA" id="ARBA00005420"/>
    </source>
</evidence>
<evidence type="ECO:0000256" key="3">
    <source>
        <dbReference type="ARBA" id="ARBA00022516"/>
    </source>
</evidence>
<keyword evidence="10 12" id="KW-0012">Acyltransferase</keyword>
<dbReference type="Pfam" id="PF03982">
    <property type="entry name" value="DAGAT"/>
    <property type="match status" value="1"/>
</dbReference>
<evidence type="ECO:0000256" key="10">
    <source>
        <dbReference type="ARBA" id="ARBA00023315"/>
    </source>
</evidence>
<accession>A0A9Q0ZAZ0</accession>
<evidence type="ECO:0000256" key="7">
    <source>
        <dbReference type="ARBA" id="ARBA00022989"/>
    </source>
</evidence>
<evidence type="ECO:0000256" key="8">
    <source>
        <dbReference type="ARBA" id="ARBA00023098"/>
    </source>
</evidence>
<keyword evidence="3" id="KW-0444">Lipid biosynthesis</keyword>
<keyword evidence="13" id="KW-1185">Reference proteome</keyword>
<dbReference type="GO" id="GO:0019432">
    <property type="term" value="P:triglyceride biosynthetic process"/>
    <property type="evidence" value="ECO:0007669"/>
    <property type="project" value="TreeGrafter"/>
</dbReference>
<dbReference type="GO" id="GO:0004144">
    <property type="term" value="F:diacylglycerol O-acyltransferase activity"/>
    <property type="evidence" value="ECO:0007669"/>
    <property type="project" value="UniProtKB-ARBA"/>
</dbReference>
<evidence type="ECO:0000256" key="1">
    <source>
        <dbReference type="ARBA" id="ARBA00004477"/>
    </source>
</evidence>
<comment type="similarity">
    <text evidence="2">Belongs to the diacylglycerol acyltransferase family.</text>
</comment>
<organism evidence="12 13">
    <name type="scientific">Salix koriyanagi</name>
    <dbReference type="NCBI Taxonomy" id="2511006"/>
    <lineage>
        <taxon>Eukaryota</taxon>
        <taxon>Viridiplantae</taxon>
        <taxon>Streptophyta</taxon>
        <taxon>Embryophyta</taxon>
        <taxon>Tracheophyta</taxon>
        <taxon>Spermatophyta</taxon>
        <taxon>Magnoliopsida</taxon>
        <taxon>eudicotyledons</taxon>
        <taxon>Gunneridae</taxon>
        <taxon>Pentapetalae</taxon>
        <taxon>rosids</taxon>
        <taxon>fabids</taxon>
        <taxon>Malpighiales</taxon>
        <taxon>Salicaceae</taxon>
        <taxon>Saliceae</taxon>
        <taxon>Salix</taxon>
    </lineage>
</organism>
<comment type="caution">
    <text evidence="12">The sequence shown here is derived from an EMBL/GenBank/DDBJ whole genome shotgun (WGS) entry which is preliminary data.</text>
</comment>
<dbReference type="AlphaFoldDB" id="A0A9Q0ZAZ0"/>
<dbReference type="PANTHER" id="PTHR12317">
    <property type="entry name" value="DIACYLGLYCEROL O-ACYLTRANSFERASE"/>
    <property type="match status" value="1"/>
</dbReference>
<dbReference type="PANTHER" id="PTHR12317:SF63">
    <property type="entry name" value="DIACYLGLYCEROL O-ACYLTRANSFERASE 2"/>
    <property type="match status" value="1"/>
</dbReference>
<dbReference type="InterPro" id="IPR007130">
    <property type="entry name" value="DAGAT"/>
</dbReference>
<evidence type="ECO:0000256" key="4">
    <source>
        <dbReference type="ARBA" id="ARBA00022679"/>
    </source>
</evidence>
<sequence length="268" mass="30108">MENHKQGEKEQGELTIFKARELISSNILLSVTAVAIWLGPIHFVVFSIIFSLLFLSFSKCLLVFGLLLLLAFVPIDDDNKLGRRFCGFICRHACSYFPVTLHVEDINALHPDRAYVFGYEPHSVWPIGVVALADHTGFLPLPKLKVLASSAVFLVPFLRHIWTWCGLTSATRKNFTSLLSDGYTCIVNPGGVQETFYMEHDNEIAFLESRRGFVKIAMEKGAPFSSSFLLWSSIDSFLFHFVTCWLNAKYSIVFLCTPLASQVNAGIM</sequence>
<evidence type="ECO:0000313" key="12">
    <source>
        <dbReference type="EMBL" id="KAJ6727830.1"/>
    </source>
</evidence>
<gene>
    <name evidence="12" type="ORF">OIU74_005972</name>
</gene>
<name>A0A9Q0ZAZ0_9ROSI</name>
<keyword evidence="4" id="KW-0808">Transferase</keyword>
<comment type="subcellular location">
    <subcellularLocation>
        <location evidence="1">Endoplasmic reticulum membrane</location>
        <topology evidence="1">Multi-pass membrane protein</topology>
    </subcellularLocation>
</comment>
<keyword evidence="7 11" id="KW-1133">Transmembrane helix</keyword>
<keyword evidence="8" id="KW-0443">Lipid metabolism</keyword>
<dbReference type="GO" id="GO:0005789">
    <property type="term" value="C:endoplasmic reticulum membrane"/>
    <property type="evidence" value="ECO:0007669"/>
    <property type="project" value="UniProtKB-SubCell"/>
</dbReference>
<dbReference type="Proteomes" id="UP001151752">
    <property type="component" value="Chromosome 11"/>
</dbReference>
<evidence type="ECO:0000256" key="6">
    <source>
        <dbReference type="ARBA" id="ARBA00022824"/>
    </source>
</evidence>
<reference evidence="12" key="2">
    <citation type="journal article" date="2023" name="Int. J. Mol. Sci.">
        <title>De Novo Assembly and Annotation of 11 Diverse Shrub Willow (Salix) Genomes Reveals Novel Gene Organization in Sex-Linked Regions.</title>
        <authorList>
            <person name="Hyden B."/>
            <person name="Feng K."/>
            <person name="Yates T.B."/>
            <person name="Jawdy S."/>
            <person name="Cereghino C."/>
            <person name="Smart L.B."/>
            <person name="Muchero W."/>
        </authorList>
    </citation>
    <scope>NUCLEOTIDE SEQUENCE</scope>
    <source>
        <tissue evidence="12">Shoot tip</tissue>
    </source>
</reference>